<reference evidence="3" key="1">
    <citation type="submission" date="2016-11" db="UniProtKB">
        <authorList>
            <consortium name="WormBaseParasite"/>
        </authorList>
    </citation>
    <scope>IDENTIFICATION</scope>
</reference>
<keyword evidence="2" id="KW-1185">Reference proteome</keyword>
<protein>
    <submittedName>
        <fullName evidence="3">Uncharacterized protein</fullName>
    </submittedName>
</protein>
<name>A0A1I7XZ98_9BILA</name>
<feature type="compositionally biased region" description="Pro residues" evidence="1">
    <location>
        <begin position="61"/>
        <end position="71"/>
    </location>
</feature>
<proteinExistence type="predicted"/>
<organism evidence="2 3">
    <name type="scientific">Steinernema glaseri</name>
    <dbReference type="NCBI Taxonomy" id="37863"/>
    <lineage>
        <taxon>Eukaryota</taxon>
        <taxon>Metazoa</taxon>
        <taxon>Ecdysozoa</taxon>
        <taxon>Nematoda</taxon>
        <taxon>Chromadorea</taxon>
        <taxon>Rhabditida</taxon>
        <taxon>Tylenchina</taxon>
        <taxon>Panagrolaimomorpha</taxon>
        <taxon>Strongyloidoidea</taxon>
        <taxon>Steinernematidae</taxon>
        <taxon>Steinernema</taxon>
    </lineage>
</organism>
<dbReference type="WBParaSite" id="L893_g10828.t1">
    <property type="protein sequence ID" value="L893_g10828.t1"/>
    <property type="gene ID" value="L893_g10828"/>
</dbReference>
<feature type="region of interest" description="Disordered" evidence="1">
    <location>
        <begin position="56"/>
        <end position="119"/>
    </location>
</feature>
<sequence length="135" mass="14329">MTMFFILGSRIILTLKAGIRTRDLLRAGQCRTRHLELAGGLIMIYVARGLLREAPKASLSPPSPSPPPRIDPLPLSAAVQARPVNSPLARPWNSSACGGEEAGGGDDDDGDRSMNSSGRLGARPALLWVLFALAD</sequence>
<dbReference type="Proteomes" id="UP000095287">
    <property type="component" value="Unplaced"/>
</dbReference>
<dbReference type="AlphaFoldDB" id="A0A1I7XZ98"/>
<evidence type="ECO:0000313" key="3">
    <source>
        <dbReference type="WBParaSite" id="L893_g10828.t1"/>
    </source>
</evidence>
<accession>A0A1I7XZ98</accession>
<evidence type="ECO:0000256" key="1">
    <source>
        <dbReference type="SAM" id="MobiDB-lite"/>
    </source>
</evidence>
<evidence type="ECO:0000313" key="2">
    <source>
        <dbReference type="Proteomes" id="UP000095287"/>
    </source>
</evidence>